<organism evidence="2 3">
    <name type="scientific">Pelusios castaneus</name>
    <name type="common">West African mud turtle</name>
    <dbReference type="NCBI Taxonomy" id="367368"/>
    <lineage>
        <taxon>Eukaryota</taxon>
        <taxon>Metazoa</taxon>
        <taxon>Chordata</taxon>
        <taxon>Craniata</taxon>
        <taxon>Vertebrata</taxon>
        <taxon>Euteleostomi</taxon>
        <taxon>Archelosauria</taxon>
        <taxon>Testudinata</taxon>
        <taxon>Testudines</taxon>
        <taxon>Pleurodira</taxon>
        <taxon>Pelomedusidae</taxon>
        <taxon>Pelusios</taxon>
    </lineage>
</organism>
<sequence length="86" mass="9927">MYLHMHTNLPCFKVFSKTPTIIALIFLLLSIVVLIAVTLVQINHKEVLSPGLKVSFFFKGYKETEQCTKMFLRLIWCISPDNLKVL</sequence>
<accession>A0A8C8SAT1</accession>
<reference evidence="2" key="1">
    <citation type="submission" date="2025-08" db="UniProtKB">
        <authorList>
            <consortium name="Ensembl"/>
        </authorList>
    </citation>
    <scope>IDENTIFICATION</scope>
</reference>
<reference evidence="2" key="2">
    <citation type="submission" date="2025-09" db="UniProtKB">
        <authorList>
            <consortium name="Ensembl"/>
        </authorList>
    </citation>
    <scope>IDENTIFICATION</scope>
</reference>
<dbReference type="Proteomes" id="UP000694393">
    <property type="component" value="Unplaced"/>
</dbReference>
<keyword evidence="1" id="KW-1133">Transmembrane helix</keyword>
<keyword evidence="1" id="KW-0812">Transmembrane</keyword>
<keyword evidence="1" id="KW-0472">Membrane</keyword>
<dbReference type="Ensembl" id="ENSPCET00000016939.1">
    <property type="protein sequence ID" value="ENSPCEP00000016367.1"/>
    <property type="gene ID" value="ENSPCEG00000012871.1"/>
</dbReference>
<evidence type="ECO:0000313" key="3">
    <source>
        <dbReference type="Proteomes" id="UP000694393"/>
    </source>
</evidence>
<protein>
    <submittedName>
        <fullName evidence="2">Uncharacterized protein</fullName>
    </submittedName>
</protein>
<evidence type="ECO:0000313" key="2">
    <source>
        <dbReference type="Ensembl" id="ENSPCEP00000016367.1"/>
    </source>
</evidence>
<proteinExistence type="predicted"/>
<keyword evidence="3" id="KW-1185">Reference proteome</keyword>
<evidence type="ECO:0000256" key="1">
    <source>
        <dbReference type="SAM" id="Phobius"/>
    </source>
</evidence>
<feature type="transmembrane region" description="Helical" evidence="1">
    <location>
        <begin position="20"/>
        <end position="40"/>
    </location>
</feature>
<name>A0A8C8SAT1_9SAUR</name>
<dbReference type="AlphaFoldDB" id="A0A8C8SAT1"/>